<name>A0A1A7BGL7_9SPHN</name>
<dbReference type="AlphaFoldDB" id="A0A1A7BGL7"/>
<evidence type="ECO:0000313" key="1">
    <source>
        <dbReference type="EMBL" id="OBV10871.1"/>
    </source>
</evidence>
<dbReference type="EMBL" id="LZYB01000004">
    <property type="protein sequence ID" value="OBV10871.1"/>
    <property type="molecule type" value="Genomic_DNA"/>
</dbReference>
<organism evidence="1 2">
    <name type="scientific">Erythrobacter dokdonensis DSW-74</name>
    <dbReference type="NCBI Taxonomy" id="1300349"/>
    <lineage>
        <taxon>Bacteria</taxon>
        <taxon>Pseudomonadati</taxon>
        <taxon>Pseudomonadota</taxon>
        <taxon>Alphaproteobacteria</taxon>
        <taxon>Sphingomonadales</taxon>
        <taxon>Erythrobacteraceae</taxon>
        <taxon>Erythrobacter/Porphyrobacter group</taxon>
        <taxon>Erythrobacter</taxon>
    </lineage>
</organism>
<keyword evidence="2" id="KW-1185">Reference proteome</keyword>
<sequence length="61" mass="6738">MRLFSSDLFRNFSIGFVLGALLVAGVNAQGWDREFTARAAPMPERVEPSAEFLIAPDKVPQ</sequence>
<dbReference type="STRING" id="1300349.I603_2084"/>
<reference evidence="1 2" key="1">
    <citation type="submission" date="2016-06" db="EMBL/GenBank/DDBJ databases">
        <title>Genome sequence of Porphyrobacter dokdonensis DSW-74.</title>
        <authorList>
            <person name="Kim J.F."/>
            <person name="Song J.Y."/>
        </authorList>
    </citation>
    <scope>NUCLEOTIDE SEQUENCE [LARGE SCALE GENOMIC DNA]</scope>
    <source>
        <strain evidence="1 2">DSW-74</strain>
    </source>
</reference>
<proteinExistence type="predicted"/>
<dbReference type="RefSeq" id="WP_068864704.1">
    <property type="nucleotide sequence ID" value="NZ_LZYB01000004.1"/>
</dbReference>
<accession>A0A1A7BGL7</accession>
<comment type="caution">
    <text evidence="1">The sequence shown here is derived from an EMBL/GenBank/DDBJ whole genome shotgun (WGS) entry which is preliminary data.</text>
</comment>
<dbReference type="Proteomes" id="UP000092484">
    <property type="component" value="Unassembled WGS sequence"/>
</dbReference>
<protein>
    <submittedName>
        <fullName evidence="1">Uncharacterized protein</fullName>
    </submittedName>
</protein>
<gene>
    <name evidence="1" type="ORF">I603_2084</name>
</gene>
<evidence type="ECO:0000313" key="2">
    <source>
        <dbReference type="Proteomes" id="UP000092484"/>
    </source>
</evidence>